<accession>A0A542CTS2</accession>
<gene>
    <name evidence="5" type="ORF">FB471_6380</name>
</gene>
<name>A0A542CTS2_AMYCI</name>
<feature type="disulfide bond" evidence="2">
    <location>
        <begin position="144"/>
        <end position="157"/>
    </location>
</feature>
<feature type="disulfide bond" evidence="2">
    <location>
        <begin position="211"/>
        <end position="261"/>
    </location>
</feature>
<keyword evidence="6" id="KW-1185">Reference proteome</keyword>
<dbReference type="InterPro" id="IPR036514">
    <property type="entry name" value="SGNH_hydro_sf"/>
</dbReference>
<dbReference type="CDD" id="cd01823">
    <property type="entry name" value="SEST_like"/>
    <property type="match status" value="1"/>
</dbReference>
<evidence type="ECO:0000259" key="4">
    <source>
        <dbReference type="Pfam" id="PF13472"/>
    </source>
</evidence>
<dbReference type="PANTHER" id="PTHR37981">
    <property type="entry name" value="LIPASE 2"/>
    <property type="match status" value="1"/>
</dbReference>
<dbReference type="InterPro" id="IPR013830">
    <property type="entry name" value="SGNH_hydro"/>
</dbReference>
<evidence type="ECO:0000313" key="5">
    <source>
        <dbReference type="EMBL" id="TQI94222.1"/>
    </source>
</evidence>
<dbReference type="InterPro" id="IPR037460">
    <property type="entry name" value="SEST-like"/>
</dbReference>
<protein>
    <submittedName>
        <fullName evidence="5">GDSL-like lipase/acylhydrolase family protein</fullName>
    </submittedName>
</protein>
<organism evidence="5 6">
    <name type="scientific">Amycolatopsis cihanbeyliensis</name>
    <dbReference type="NCBI Taxonomy" id="1128664"/>
    <lineage>
        <taxon>Bacteria</taxon>
        <taxon>Bacillati</taxon>
        <taxon>Actinomycetota</taxon>
        <taxon>Actinomycetes</taxon>
        <taxon>Pseudonocardiales</taxon>
        <taxon>Pseudonocardiaceae</taxon>
        <taxon>Amycolatopsis</taxon>
    </lineage>
</organism>
<dbReference type="PROSITE" id="PS51318">
    <property type="entry name" value="TAT"/>
    <property type="match status" value="1"/>
</dbReference>
<dbReference type="Gene3D" id="3.40.50.1110">
    <property type="entry name" value="SGNH hydrolase"/>
    <property type="match status" value="1"/>
</dbReference>
<dbReference type="GO" id="GO:0004806">
    <property type="term" value="F:triacylglycerol lipase activity"/>
    <property type="evidence" value="ECO:0007669"/>
    <property type="project" value="TreeGrafter"/>
</dbReference>
<dbReference type="RefSeq" id="WP_142003476.1">
    <property type="nucleotide sequence ID" value="NZ_VFML01000002.1"/>
</dbReference>
<dbReference type="PANTHER" id="PTHR37981:SF1">
    <property type="entry name" value="SGNH HYDROLASE-TYPE ESTERASE DOMAIN-CONTAINING PROTEIN"/>
    <property type="match status" value="1"/>
</dbReference>
<feature type="disulfide bond" evidence="2">
    <location>
        <begin position="67"/>
        <end position="92"/>
    </location>
</feature>
<feature type="active site" evidence="1">
    <location>
        <position position="283"/>
    </location>
</feature>
<sequence length="301" mass="31824">MGTRRSLSATAGAITVALVTAVVLAASTLTAAATGGSTTTFRHYVALGDSYTSGPLIPLPRLDPVGCVRSTSNYPALLAHKLRVHTYTDVSCGGADTGDMTSPQEVFLGPNPPQFDALRPHTDLVTVGIGGNDHGVFGSLVGTCPGLRAEDPTGAPCREHFTEDGVDTILAKISDTRRNVTEVLRGIHERSPRARVLLIGYPRIAPETGYCPNVLPFAEGDYAWLNEVERALNAALENAAAADGDTTYVDTFGPSRGHDACQPRGTAWVNGQHRKLLAAAEYHPYLTGMRGVAGVTYAQLR</sequence>
<proteinExistence type="predicted"/>
<keyword evidence="2" id="KW-1015">Disulfide bond</keyword>
<dbReference type="GO" id="GO:0019433">
    <property type="term" value="P:triglyceride catabolic process"/>
    <property type="evidence" value="ECO:0007669"/>
    <property type="project" value="TreeGrafter"/>
</dbReference>
<comment type="caution">
    <text evidence="5">The sequence shown here is derived from an EMBL/GenBank/DDBJ whole genome shotgun (WGS) entry which is preliminary data.</text>
</comment>
<evidence type="ECO:0000256" key="3">
    <source>
        <dbReference type="SAM" id="SignalP"/>
    </source>
</evidence>
<keyword evidence="5" id="KW-0378">Hydrolase</keyword>
<feature type="active site" description="Nucleophile" evidence="1">
    <location>
        <position position="50"/>
    </location>
</feature>
<dbReference type="Pfam" id="PF13472">
    <property type="entry name" value="Lipase_GDSL_2"/>
    <property type="match status" value="1"/>
</dbReference>
<dbReference type="OrthoDB" id="5503950at2"/>
<dbReference type="SUPFAM" id="SSF52266">
    <property type="entry name" value="SGNH hydrolase"/>
    <property type="match status" value="1"/>
</dbReference>
<dbReference type="AlphaFoldDB" id="A0A542CTS2"/>
<feature type="domain" description="SGNH hydrolase-type esterase" evidence="4">
    <location>
        <begin position="46"/>
        <end position="285"/>
    </location>
</feature>
<evidence type="ECO:0000256" key="1">
    <source>
        <dbReference type="PIRSR" id="PIRSR637460-1"/>
    </source>
</evidence>
<evidence type="ECO:0000313" key="6">
    <source>
        <dbReference type="Proteomes" id="UP000320876"/>
    </source>
</evidence>
<reference evidence="5 6" key="1">
    <citation type="submission" date="2019-06" db="EMBL/GenBank/DDBJ databases">
        <title>Sequencing the genomes of 1000 actinobacteria strains.</title>
        <authorList>
            <person name="Klenk H.-P."/>
        </authorList>
    </citation>
    <scope>NUCLEOTIDE SEQUENCE [LARGE SCALE GENOMIC DNA]</scope>
    <source>
        <strain evidence="5 6">DSM 45679</strain>
    </source>
</reference>
<feature type="chain" id="PRO_5039085669" evidence="3">
    <location>
        <begin position="26"/>
        <end position="301"/>
    </location>
</feature>
<dbReference type="Proteomes" id="UP000320876">
    <property type="component" value="Unassembled WGS sequence"/>
</dbReference>
<dbReference type="EMBL" id="VFML01000002">
    <property type="protein sequence ID" value="TQI94222.1"/>
    <property type="molecule type" value="Genomic_DNA"/>
</dbReference>
<dbReference type="InterPro" id="IPR006311">
    <property type="entry name" value="TAT_signal"/>
</dbReference>
<keyword evidence="3" id="KW-0732">Signal</keyword>
<evidence type="ECO:0000256" key="2">
    <source>
        <dbReference type="PIRSR" id="PIRSR637460-2"/>
    </source>
</evidence>
<feature type="signal peptide" evidence="3">
    <location>
        <begin position="1"/>
        <end position="25"/>
    </location>
</feature>